<evidence type="ECO:0000313" key="3">
    <source>
        <dbReference type="EMBL" id="NIH58102.1"/>
    </source>
</evidence>
<dbReference type="PANTHER" id="PTHR19136:SF81">
    <property type="entry name" value="MOLYBDENUM COFACTOR GUANYLYLTRANSFERASE"/>
    <property type="match status" value="1"/>
</dbReference>
<feature type="domain" description="MobA-like NTP transferase" evidence="2">
    <location>
        <begin position="6"/>
        <end position="155"/>
    </location>
</feature>
<dbReference type="RefSeq" id="WP_167169822.1">
    <property type="nucleotide sequence ID" value="NZ_BAAAOO010000006.1"/>
</dbReference>
<comment type="caution">
    <text evidence="3">The sequence shown here is derived from an EMBL/GenBank/DDBJ whole genome shotgun (WGS) entry which is preliminary data.</text>
</comment>
<accession>A0ABX0SMY3</accession>
<dbReference type="Proteomes" id="UP000749311">
    <property type="component" value="Unassembled WGS sequence"/>
</dbReference>
<dbReference type="PANTHER" id="PTHR19136">
    <property type="entry name" value="MOLYBDENUM COFACTOR GUANYLYLTRANSFERASE"/>
    <property type="match status" value="1"/>
</dbReference>
<evidence type="ECO:0000256" key="1">
    <source>
        <dbReference type="ARBA" id="ARBA00022679"/>
    </source>
</evidence>
<organism evidence="3 4">
    <name type="scientific">Brooklawnia cerclae</name>
    <dbReference type="NCBI Taxonomy" id="349934"/>
    <lineage>
        <taxon>Bacteria</taxon>
        <taxon>Bacillati</taxon>
        <taxon>Actinomycetota</taxon>
        <taxon>Actinomycetes</taxon>
        <taxon>Propionibacteriales</taxon>
        <taxon>Propionibacteriaceae</taxon>
        <taxon>Brooklawnia</taxon>
    </lineage>
</organism>
<evidence type="ECO:0000313" key="4">
    <source>
        <dbReference type="Proteomes" id="UP000749311"/>
    </source>
</evidence>
<dbReference type="SUPFAM" id="SSF53448">
    <property type="entry name" value="Nucleotide-diphospho-sugar transferases"/>
    <property type="match status" value="1"/>
</dbReference>
<dbReference type="Pfam" id="PF12804">
    <property type="entry name" value="NTP_transf_3"/>
    <property type="match status" value="1"/>
</dbReference>
<protein>
    <submittedName>
        <fullName evidence="3">Molybdopterin-guanine dinucleotide biosynthesis protein A</fullName>
    </submittedName>
</protein>
<keyword evidence="4" id="KW-1185">Reference proteome</keyword>
<reference evidence="3 4" key="1">
    <citation type="submission" date="2020-02" db="EMBL/GenBank/DDBJ databases">
        <title>Sequencing the genomes of 1000 actinobacteria strains.</title>
        <authorList>
            <person name="Klenk H.-P."/>
        </authorList>
    </citation>
    <scope>NUCLEOTIDE SEQUENCE [LARGE SCALE GENOMIC DNA]</scope>
    <source>
        <strain evidence="3 4">DSM 19609</strain>
    </source>
</reference>
<evidence type="ECO:0000259" key="2">
    <source>
        <dbReference type="Pfam" id="PF12804"/>
    </source>
</evidence>
<gene>
    <name evidence="3" type="ORF">FB473_002794</name>
</gene>
<keyword evidence="1" id="KW-0808">Transferase</keyword>
<proteinExistence type="predicted"/>
<dbReference type="InterPro" id="IPR029044">
    <property type="entry name" value="Nucleotide-diphossugar_trans"/>
</dbReference>
<name>A0ABX0SMY3_9ACTN</name>
<sequence>MPGVDVVVLAGGGSTRMGSDKATLVVDGRPLLGHVLDGLRALPAGTIGRVVVVGPESLPLPVGVVRTMEDPPGGGPAAAVLAGLDALSACPSGLADEDLVLVCTCDAPGSAAVAAGLVAAARSSSGDGVVALANGRGQHLLAVYRTGALRRASREASSRGESPHGMPVRHLVGGLDLQAIPVADHAAADLDDPDALRRWRAEG</sequence>
<dbReference type="InterPro" id="IPR025877">
    <property type="entry name" value="MobA-like_NTP_Trfase"/>
</dbReference>
<dbReference type="Gene3D" id="3.90.550.10">
    <property type="entry name" value="Spore Coat Polysaccharide Biosynthesis Protein SpsA, Chain A"/>
    <property type="match status" value="1"/>
</dbReference>
<dbReference type="EMBL" id="JAAMOZ010000002">
    <property type="protein sequence ID" value="NIH58102.1"/>
    <property type="molecule type" value="Genomic_DNA"/>
</dbReference>